<name>A0AB34JMH2_PRYPA</name>
<feature type="domain" description="Cyclic nucleotide-binding" evidence="4">
    <location>
        <begin position="538"/>
        <end position="594"/>
    </location>
</feature>
<feature type="transmembrane region" description="Helical" evidence="3">
    <location>
        <begin position="289"/>
        <end position="307"/>
    </location>
</feature>
<evidence type="ECO:0000256" key="3">
    <source>
        <dbReference type="SAM" id="Phobius"/>
    </source>
</evidence>
<keyword evidence="3" id="KW-0812">Transmembrane</keyword>
<dbReference type="Gene3D" id="1.10.287.630">
    <property type="entry name" value="Helix hairpin bin"/>
    <property type="match status" value="1"/>
</dbReference>
<feature type="repeat" description="ANK" evidence="1">
    <location>
        <begin position="771"/>
        <end position="803"/>
    </location>
</feature>
<protein>
    <recommendedName>
        <fullName evidence="4">Cyclic nucleotide-binding domain-containing protein</fullName>
    </recommendedName>
</protein>
<dbReference type="PANTHER" id="PTHR45743:SF2">
    <property type="entry name" value="POTASSIUM CHANNEL AKT1"/>
    <property type="match status" value="1"/>
</dbReference>
<keyword evidence="3" id="KW-0472">Membrane</keyword>
<dbReference type="Pfam" id="PF12796">
    <property type="entry name" value="Ank_2"/>
    <property type="match status" value="8"/>
</dbReference>
<feature type="transmembrane region" description="Helical" evidence="3">
    <location>
        <begin position="433"/>
        <end position="452"/>
    </location>
</feature>
<feature type="repeat" description="ANK" evidence="1">
    <location>
        <begin position="1068"/>
        <end position="1100"/>
    </location>
</feature>
<dbReference type="PRINTS" id="PR01415">
    <property type="entry name" value="ANKYRIN"/>
</dbReference>
<feature type="compositionally biased region" description="Basic and acidic residues" evidence="2">
    <location>
        <begin position="226"/>
        <end position="242"/>
    </location>
</feature>
<dbReference type="InterPro" id="IPR036770">
    <property type="entry name" value="Ankyrin_rpt-contain_sf"/>
</dbReference>
<dbReference type="PROSITE" id="PS50042">
    <property type="entry name" value="CNMP_BINDING_3"/>
    <property type="match status" value="1"/>
</dbReference>
<feature type="repeat" description="ANK" evidence="1">
    <location>
        <begin position="969"/>
        <end position="1001"/>
    </location>
</feature>
<dbReference type="InterPro" id="IPR045319">
    <property type="entry name" value="KAT/AKT"/>
</dbReference>
<feature type="repeat" description="ANK" evidence="1">
    <location>
        <begin position="804"/>
        <end position="829"/>
    </location>
</feature>
<keyword evidence="6" id="KW-1185">Reference proteome</keyword>
<feature type="repeat" description="ANK" evidence="1">
    <location>
        <begin position="1365"/>
        <end position="1397"/>
    </location>
</feature>
<feature type="region of interest" description="Disordered" evidence="2">
    <location>
        <begin position="225"/>
        <end position="244"/>
    </location>
</feature>
<dbReference type="SUPFAM" id="SSF81324">
    <property type="entry name" value="Voltage-gated potassium channels"/>
    <property type="match status" value="1"/>
</dbReference>
<feature type="repeat" description="ANK" evidence="1">
    <location>
        <begin position="1464"/>
        <end position="1496"/>
    </location>
</feature>
<dbReference type="Gene3D" id="2.60.120.10">
    <property type="entry name" value="Jelly Rolls"/>
    <property type="match status" value="1"/>
</dbReference>
<dbReference type="PROSITE" id="PS50297">
    <property type="entry name" value="ANK_REP_REGION"/>
    <property type="match status" value="10"/>
</dbReference>
<feature type="transmembrane region" description="Helical" evidence="3">
    <location>
        <begin position="355"/>
        <end position="376"/>
    </location>
</feature>
<dbReference type="GO" id="GO:0005249">
    <property type="term" value="F:voltage-gated potassium channel activity"/>
    <property type="evidence" value="ECO:0007669"/>
    <property type="project" value="InterPro"/>
</dbReference>
<dbReference type="SUPFAM" id="SSF51206">
    <property type="entry name" value="cAMP-binding domain-like"/>
    <property type="match status" value="1"/>
</dbReference>
<feature type="repeat" description="ANK" evidence="1">
    <location>
        <begin position="1398"/>
        <end position="1430"/>
    </location>
</feature>
<evidence type="ECO:0000256" key="1">
    <source>
        <dbReference type="PROSITE-ProRule" id="PRU00023"/>
    </source>
</evidence>
<evidence type="ECO:0000256" key="2">
    <source>
        <dbReference type="SAM" id="MobiDB-lite"/>
    </source>
</evidence>
<reference evidence="5 6" key="1">
    <citation type="journal article" date="2024" name="Science">
        <title>Giant polyketide synthase enzymes in the biosynthesis of giant marine polyether toxins.</title>
        <authorList>
            <person name="Fallon T.R."/>
            <person name="Shende V.V."/>
            <person name="Wierzbicki I.H."/>
            <person name="Pendleton A.L."/>
            <person name="Watervoot N.F."/>
            <person name="Auber R.P."/>
            <person name="Gonzalez D.J."/>
            <person name="Wisecaver J.H."/>
            <person name="Moore B.S."/>
        </authorList>
    </citation>
    <scope>NUCLEOTIDE SEQUENCE [LARGE SCALE GENOMIC DNA]</scope>
    <source>
        <strain evidence="5 6">12B1</strain>
    </source>
</reference>
<feature type="repeat" description="ANK" evidence="1">
    <location>
        <begin position="1266"/>
        <end position="1298"/>
    </location>
</feature>
<feature type="repeat" description="ANK" evidence="1">
    <location>
        <begin position="1167"/>
        <end position="1199"/>
    </location>
</feature>
<proteinExistence type="predicted"/>
<dbReference type="PROSITE" id="PS50088">
    <property type="entry name" value="ANK_REPEAT"/>
    <property type="match status" value="10"/>
</dbReference>
<feature type="compositionally biased region" description="Basic residues" evidence="2">
    <location>
        <begin position="53"/>
        <end position="63"/>
    </location>
</feature>
<feature type="transmembrane region" description="Helical" evidence="3">
    <location>
        <begin position="153"/>
        <end position="172"/>
    </location>
</feature>
<evidence type="ECO:0000313" key="6">
    <source>
        <dbReference type="Proteomes" id="UP001515480"/>
    </source>
</evidence>
<dbReference type="InterPro" id="IPR002110">
    <property type="entry name" value="Ankyrin_rpt"/>
</dbReference>
<feature type="repeat" description="ANK" evidence="1">
    <location>
        <begin position="870"/>
        <end position="902"/>
    </location>
</feature>
<feature type="transmembrane region" description="Helical" evidence="3">
    <location>
        <begin position="126"/>
        <end position="147"/>
    </location>
</feature>
<dbReference type="InterPro" id="IPR018490">
    <property type="entry name" value="cNMP-bd_dom_sf"/>
</dbReference>
<keyword evidence="3" id="KW-1133">Transmembrane helix</keyword>
<comment type="caution">
    <text evidence="5">The sequence shown here is derived from an EMBL/GenBank/DDBJ whole genome shotgun (WGS) entry which is preliminary data.</text>
</comment>
<dbReference type="SUPFAM" id="SSF48403">
    <property type="entry name" value="Ankyrin repeat"/>
    <property type="match status" value="2"/>
</dbReference>
<keyword evidence="1" id="KW-0040">ANK repeat</keyword>
<feature type="region of interest" description="Disordered" evidence="2">
    <location>
        <begin position="1"/>
        <end position="72"/>
    </location>
</feature>
<accession>A0AB34JMH2</accession>
<feature type="compositionally biased region" description="Basic and acidic residues" evidence="2">
    <location>
        <begin position="13"/>
        <end position="24"/>
    </location>
</feature>
<dbReference type="SMART" id="SM00248">
    <property type="entry name" value="ANK"/>
    <property type="match status" value="17"/>
</dbReference>
<dbReference type="InterPro" id="IPR014710">
    <property type="entry name" value="RmlC-like_jellyroll"/>
</dbReference>
<dbReference type="Gene3D" id="1.10.287.70">
    <property type="match status" value="1"/>
</dbReference>
<dbReference type="PANTHER" id="PTHR45743">
    <property type="entry name" value="POTASSIUM CHANNEL AKT1"/>
    <property type="match status" value="1"/>
</dbReference>
<evidence type="ECO:0000259" key="4">
    <source>
        <dbReference type="PROSITE" id="PS50042"/>
    </source>
</evidence>
<dbReference type="EMBL" id="JBGBPQ010000007">
    <property type="protein sequence ID" value="KAL1521874.1"/>
    <property type="molecule type" value="Genomic_DNA"/>
</dbReference>
<feature type="region of interest" description="Disordered" evidence="2">
    <location>
        <begin position="1498"/>
        <end position="1519"/>
    </location>
</feature>
<dbReference type="Proteomes" id="UP001515480">
    <property type="component" value="Unassembled WGS sequence"/>
</dbReference>
<evidence type="ECO:0000313" key="5">
    <source>
        <dbReference type="EMBL" id="KAL1521874.1"/>
    </source>
</evidence>
<dbReference type="InterPro" id="IPR000595">
    <property type="entry name" value="cNMP-bd_dom"/>
</dbReference>
<organism evidence="5 6">
    <name type="scientific">Prymnesium parvum</name>
    <name type="common">Toxic golden alga</name>
    <dbReference type="NCBI Taxonomy" id="97485"/>
    <lineage>
        <taxon>Eukaryota</taxon>
        <taxon>Haptista</taxon>
        <taxon>Haptophyta</taxon>
        <taxon>Prymnesiophyceae</taxon>
        <taxon>Prymnesiales</taxon>
        <taxon>Prymnesiaceae</taxon>
        <taxon>Prymnesium</taxon>
    </lineage>
</organism>
<gene>
    <name evidence="5" type="ORF">AB1Y20_021525</name>
</gene>
<dbReference type="CDD" id="cd00038">
    <property type="entry name" value="CAP_ED"/>
    <property type="match status" value="1"/>
</dbReference>
<sequence>MMGSPPVARPRKSVKEGEPMHLDRLPLGQLPRKTNSSSKYEMKDESSISGSSKHSRARSRRSSMHPSKPTDPFAKMIVKLTGHHSEIDEQDLEPDHSLPVRLFFKLILLPVLHALSMLAKWSYDGLVLLAIQTLSGYWSIFALPLQIAFQNPVSFDLLYIIGYGFDVILNGIKMYPIYTKARLLLCTVRGNDSSAASFKSFRKTTGSVRNSGNIRTGATVVPESSIQRDGRGSGRLKVDGRTSGRLSIDGRGSTRRFSVKSGASAAQNAAALARIAQDKRRRRARQRKALCKGICWDVLALIPYFPFDVFFWGGSLQWFVPYVRLSRLLYAPTYINKFHTSIEASQITSFNVSRYFRVGVVFAICSHWLGCLLFYVSERSVASHYDAAPWVVGAEHNKSTAIDTVYYLWASYYSVMSLTANHVNIVESVGREWEVTVAIIVVIGSTLCFMYMNSNITSLIMRHTQVLENYRLRLSQVDGYLKRNQVSKEVRRSVKRHFRMNMDDSQAKDQALLEQMPHTLKRQVLYDIHMRTMRRVPIFFGCEPMMLHHLCNVMKRMVVLPDVLLCTQGDVMTEMYFLEEGSLATYEEEDEVDDDESTEDEVDDMDDIIEIESEMQANNNTELSAEPSKGAHFELSAQPAAEAMAFGEDFKTVETPGAPIAEVAFIFGMRQDLTVEALKMSTCLVINKADYTDILKDFPESVDSIRANIKERLKQMQRFEVLEAIEKAEGKPKEHIATLADMLFACATGDVQTVRKAINETGISIAETDYEGRSCLHIAASAGQQAVVQCLLEANISVNKQDATGKTALENALFRGHIEIVKLLRSRGAVLGWDTFKEGYYLCDAIRLSKLPTVELLLDCGVSPNSPSFDSRCALHQAAAEGNAKAVEILLARRAHVNPQDRWGCTPLRDAVRGAHTKVAVMLKKAGGHMALSEADAASELCQQVKNSDQQGVKLLLDCGLDANSADYDGRTPLHLAASLGNMSLVTFLIKRNAKVDVVDRWGGTPLRDAVREAHKEVASYIRMAGGTLGFDECTASGELCEMARQGNTPVLAMLLECGALVNAADYDKRTCLHLAASEGNLPVCQLLISKNSNVNAKDRWGGTPLRDAVREGHKSVAVLLREQGGELGYDDVQTSGELCELARNGSLDLLSVMLSCGVNVNAMDYDNRTCLHLAASVGSIPIVELLLENKANINCTDRWDGTPLVDSIRHGHIELAKLLFKKGGQLGYTEVQASGELCELARQGCLDSLKTLVDCGACVNACDYDKRTCLHLAASEGSMSLVSVLIDLKADLNFKDRWGGTPLRDALRHGHLKVAELLHEKGGLLGFNEVETAGELCELAKNGSTDNIRSLLKCGASPNSADYDKRTCLHLAAGEGALHIVSTLIDAKADINPVDRWGNTPLQDAIRNGHEDVMELLLKSGGKLMTPQPLLAHQMCTLAREGRPDPIIQMLKSGADANVADYDKRTPLHVAASEGHIAVVKALLRFKAASDAADRWGNTPQSEAARNGHNWSSSTWVS</sequence>
<dbReference type="Gene3D" id="1.25.40.20">
    <property type="entry name" value="Ankyrin repeat-containing domain"/>
    <property type="match status" value="8"/>
</dbReference>
<feature type="compositionally biased region" description="Polar residues" evidence="2">
    <location>
        <begin position="1499"/>
        <end position="1519"/>
    </location>
</feature>